<dbReference type="AlphaFoldDB" id="A0A1Z3U755"/>
<dbReference type="Proteomes" id="UP000197050">
    <property type="component" value="Chromosome"/>
</dbReference>
<dbReference type="KEGG" id="bvc:CEP68_06120"/>
<sequence length="95" mass="10545">MAPAADYRPLQRRVRLSGNDGAAGMTPLYRFVYPDTKWTKLAGWGRVLASGTTVGLLIGANPRAWCLGFQWWDCGFCVHLGPLNIGYGWLEEVTE</sequence>
<proteinExistence type="predicted"/>
<evidence type="ECO:0000313" key="1">
    <source>
        <dbReference type="EMBL" id="ASE39108.1"/>
    </source>
</evidence>
<dbReference type="EMBL" id="CP022048">
    <property type="protein sequence ID" value="ASE39108.1"/>
    <property type="molecule type" value="Genomic_DNA"/>
</dbReference>
<accession>A0A1Z3U755</accession>
<gene>
    <name evidence="1" type="ORF">CEP68_06120</name>
</gene>
<evidence type="ECO:0000313" key="2">
    <source>
        <dbReference type="Proteomes" id="UP000197050"/>
    </source>
</evidence>
<protein>
    <submittedName>
        <fullName evidence="1">Uncharacterized protein</fullName>
    </submittedName>
</protein>
<organism evidence="1 2">
    <name type="scientific">Brevundimonas vesicularis</name>
    <name type="common">Pseudomonas vesicularis</name>
    <dbReference type="NCBI Taxonomy" id="41276"/>
    <lineage>
        <taxon>Bacteria</taxon>
        <taxon>Pseudomonadati</taxon>
        <taxon>Pseudomonadota</taxon>
        <taxon>Alphaproteobacteria</taxon>
        <taxon>Caulobacterales</taxon>
        <taxon>Caulobacteraceae</taxon>
        <taxon>Brevundimonas</taxon>
    </lineage>
</organism>
<name>A0A1Z3U755_BREVE</name>
<reference evidence="2" key="1">
    <citation type="submission" date="2017-06" db="EMBL/GenBank/DDBJ databases">
        <title>FDA dAtabase for Regulatory Grade micrObial Sequences (FDA-ARGOS): Supporting development and validation of Infectious Disease Dx tests.</title>
        <authorList>
            <person name="Minogue T."/>
            <person name="Wolcott M."/>
            <person name="Wasieloski L."/>
            <person name="Aguilar W."/>
            <person name="Moore D."/>
            <person name="Tallon L."/>
            <person name="Sadzewicz L."/>
            <person name="Sengamalay N."/>
            <person name="Ott S."/>
            <person name="Godinez A."/>
            <person name="Nagaraj S."/>
            <person name="Nadendla S."/>
            <person name="Geyer C."/>
            <person name="Sichtig H."/>
        </authorList>
    </citation>
    <scope>NUCLEOTIDE SEQUENCE [LARGE SCALE GENOMIC DNA]</scope>
    <source>
        <strain evidence="2">FDAARGOS_289</strain>
    </source>
</reference>